<dbReference type="AlphaFoldDB" id="A0P0Q1"/>
<name>A0P0Q1_ROSAI</name>
<comment type="caution">
    <text evidence="1">The sequence shown here is derived from an EMBL/GenBank/DDBJ whole genome shotgun (WGS) entry which is preliminary data.</text>
</comment>
<reference evidence="1 2" key="1">
    <citation type="submission" date="2006-05" db="EMBL/GenBank/DDBJ databases">
        <authorList>
            <person name="King G."/>
            <person name="Ferriera S."/>
            <person name="Johnson J."/>
            <person name="Kravitz S."/>
            <person name="Beeson K."/>
            <person name="Sutton G."/>
            <person name="Rogers Y.-H."/>
            <person name="Friedman R."/>
            <person name="Frazier M."/>
            <person name="Venter J.C."/>
        </authorList>
    </citation>
    <scope>NUCLEOTIDE SEQUENCE [LARGE SCALE GENOMIC DNA]</scope>
    <source>
        <strain evidence="2">ATCC 25650 / DSM 13394 / JCM 20685 / NBRC 16684 / NCIMB 2208 / IAM 12614 / B1</strain>
    </source>
</reference>
<evidence type="ECO:0000313" key="1">
    <source>
        <dbReference type="EMBL" id="EAV41365.1"/>
    </source>
</evidence>
<dbReference type="EMBL" id="AAUW01000021">
    <property type="protein sequence ID" value="EAV41365.1"/>
    <property type="molecule type" value="Genomic_DNA"/>
</dbReference>
<gene>
    <name evidence="1" type="ORF">SIAM614_01204</name>
</gene>
<accession>A0P0Q1</accession>
<protein>
    <submittedName>
        <fullName evidence="1">Uncharacterized protein</fullName>
    </submittedName>
</protein>
<evidence type="ECO:0000313" key="2">
    <source>
        <dbReference type="Proteomes" id="UP000004848"/>
    </source>
</evidence>
<sequence length="87" mass="9730">MPPVRSWIHRQTRPRRLLRELVFPLLDLIGAHVEPLGQVHQRLFALIAASATFALKAGPALLNQGFLPGRRTAAVRLRAFNLKSARS</sequence>
<organism evidence="1 2">
    <name type="scientific">Roseibium aggregatum (strain ATCC 25650 / DSM 13394 / JCM 20685 / NBRC 16684 / NCIMB 2208 / IAM 12614 / B1)</name>
    <name type="common">Stappia aggregata</name>
    <dbReference type="NCBI Taxonomy" id="384765"/>
    <lineage>
        <taxon>Bacteria</taxon>
        <taxon>Pseudomonadati</taxon>
        <taxon>Pseudomonadota</taxon>
        <taxon>Alphaproteobacteria</taxon>
        <taxon>Hyphomicrobiales</taxon>
        <taxon>Stappiaceae</taxon>
        <taxon>Roseibium</taxon>
    </lineage>
</organism>
<proteinExistence type="predicted"/>
<dbReference type="Proteomes" id="UP000004848">
    <property type="component" value="Unassembled WGS sequence"/>
</dbReference>